<sequence length="220" mass="24806">MKKTTKKASLIVSLTLLSTVCIGTITSYALDPLTFKFETIRKTIANNKSIEIKNLIKVGNEYITNKDVSNYKTYNSISTLQFDDATILQQIAEEKLFLQLAKKNNVEASLEDGKLEAKNNREILKKQSAQVQSIQKNFIYAMGIDEDIYWESYAPAEYQKLISAKNLTNKLISDKAIKIDGLSGNEFANEIKDYKGKLYNSSIDNGNIQSLDQSIILKKI</sequence>
<evidence type="ECO:0008006" key="3">
    <source>
        <dbReference type="Google" id="ProtNLM"/>
    </source>
</evidence>
<gene>
    <name evidence="1" type="ORF">J2Z69_002178</name>
</gene>
<evidence type="ECO:0000313" key="2">
    <source>
        <dbReference type="Proteomes" id="UP001519288"/>
    </source>
</evidence>
<comment type="caution">
    <text evidence="1">The sequence shown here is derived from an EMBL/GenBank/DDBJ whole genome shotgun (WGS) entry which is preliminary data.</text>
</comment>
<name>A0ABS4JHD1_9BACL</name>
<reference evidence="1 2" key="1">
    <citation type="submission" date="2021-03" db="EMBL/GenBank/DDBJ databases">
        <title>Genomic Encyclopedia of Type Strains, Phase IV (KMG-IV): sequencing the most valuable type-strain genomes for metagenomic binning, comparative biology and taxonomic classification.</title>
        <authorList>
            <person name="Goeker M."/>
        </authorList>
    </citation>
    <scope>NUCLEOTIDE SEQUENCE [LARGE SCALE GENOMIC DNA]</scope>
    <source>
        <strain evidence="1 2">DSM 26806</strain>
    </source>
</reference>
<organism evidence="1 2">
    <name type="scientific">Paenibacillus shirakamiensis</name>
    <dbReference type="NCBI Taxonomy" id="1265935"/>
    <lineage>
        <taxon>Bacteria</taxon>
        <taxon>Bacillati</taxon>
        <taxon>Bacillota</taxon>
        <taxon>Bacilli</taxon>
        <taxon>Bacillales</taxon>
        <taxon>Paenibacillaceae</taxon>
        <taxon>Paenibacillus</taxon>
    </lineage>
</organism>
<dbReference type="Proteomes" id="UP001519288">
    <property type="component" value="Unassembled WGS sequence"/>
</dbReference>
<evidence type="ECO:0000313" key="1">
    <source>
        <dbReference type="EMBL" id="MBP2001135.1"/>
    </source>
</evidence>
<protein>
    <recommendedName>
        <fullName evidence="3">Lipoprotein</fullName>
    </recommendedName>
</protein>
<keyword evidence="2" id="KW-1185">Reference proteome</keyword>
<dbReference type="RefSeq" id="WP_209861974.1">
    <property type="nucleotide sequence ID" value="NZ_JAGGLD010000003.1"/>
</dbReference>
<proteinExistence type="predicted"/>
<dbReference type="EMBL" id="JAGGLD010000003">
    <property type="protein sequence ID" value="MBP2001135.1"/>
    <property type="molecule type" value="Genomic_DNA"/>
</dbReference>
<accession>A0ABS4JHD1</accession>